<protein>
    <recommendedName>
        <fullName evidence="3">DUF4089 domain-containing protein</fullName>
    </recommendedName>
</protein>
<keyword evidence="2" id="KW-1185">Reference proteome</keyword>
<reference evidence="1 2" key="1">
    <citation type="submission" date="2008-03" db="EMBL/GenBank/DDBJ databases">
        <title>Complete sequence of Leptothrix cholodnii SP-6.</title>
        <authorList>
            <consortium name="US DOE Joint Genome Institute"/>
            <person name="Copeland A."/>
            <person name="Lucas S."/>
            <person name="Lapidus A."/>
            <person name="Glavina del Rio T."/>
            <person name="Dalin E."/>
            <person name="Tice H."/>
            <person name="Bruce D."/>
            <person name="Goodwin L."/>
            <person name="Pitluck S."/>
            <person name="Chertkov O."/>
            <person name="Brettin T."/>
            <person name="Detter J.C."/>
            <person name="Han C."/>
            <person name="Kuske C.R."/>
            <person name="Schmutz J."/>
            <person name="Larimer F."/>
            <person name="Land M."/>
            <person name="Hauser L."/>
            <person name="Kyrpides N."/>
            <person name="Lykidis A."/>
            <person name="Emerson D."/>
            <person name="Richardson P."/>
        </authorList>
    </citation>
    <scope>NUCLEOTIDE SEQUENCE [LARGE SCALE GENOMIC DNA]</scope>
    <source>
        <strain evidence="2">ATCC 51168 / LMG 8142 / SP-6</strain>
    </source>
</reference>
<sequence>MALTPTEIEHLINGAAPAVGLKLTFEQKRGVATYLALAAEMADLVQGLPLGRDDESGSVFTPVSPGSAA</sequence>
<name>B1XZC0_LEPCP</name>
<accession>B1XZC0</accession>
<gene>
    <name evidence="1" type="ordered locus">Lcho_3030</name>
</gene>
<dbReference type="OrthoDB" id="8858699at2"/>
<dbReference type="RefSeq" id="WP_012348041.1">
    <property type="nucleotide sequence ID" value="NC_010524.1"/>
</dbReference>
<dbReference type="Pfam" id="PF13318">
    <property type="entry name" value="AtzG-like"/>
    <property type="match status" value="1"/>
</dbReference>
<dbReference type="InterPro" id="IPR025148">
    <property type="entry name" value="AtzG-like"/>
</dbReference>
<dbReference type="HOGENOM" id="CLU_2770831_0_0_4"/>
<dbReference type="KEGG" id="lch:Lcho_3030"/>
<evidence type="ECO:0000313" key="2">
    <source>
        <dbReference type="Proteomes" id="UP000001693"/>
    </source>
</evidence>
<dbReference type="STRING" id="395495.Lcho_3030"/>
<evidence type="ECO:0008006" key="3">
    <source>
        <dbReference type="Google" id="ProtNLM"/>
    </source>
</evidence>
<dbReference type="EMBL" id="CP001013">
    <property type="protein sequence ID" value="ACB35290.1"/>
    <property type="molecule type" value="Genomic_DNA"/>
</dbReference>
<dbReference type="AlphaFoldDB" id="B1XZC0"/>
<dbReference type="Proteomes" id="UP000001693">
    <property type="component" value="Chromosome"/>
</dbReference>
<evidence type="ECO:0000313" key="1">
    <source>
        <dbReference type="EMBL" id="ACB35290.1"/>
    </source>
</evidence>
<organism evidence="1 2">
    <name type="scientific">Leptothrix cholodnii (strain ATCC 51168 / LMG 8142 / SP-6)</name>
    <name type="common">Leptothrix discophora (strain SP-6)</name>
    <dbReference type="NCBI Taxonomy" id="395495"/>
    <lineage>
        <taxon>Bacteria</taxon>
        <taxon>Pseudomonadati</taxon>
        <taxon>Pseudomonadota</taxon>
        <taxon>Betaproteobacteria</taxon>
        <taxon>Burkholderiales</taxon>
        <taxon>Sphaerotilaceae</taxon>
        <taxon>Leptothrix</taxon>
    </lineage>
</organism>
<proteinExistence type="predicted"/>